<feature type="domain" description="AMP-dependent synthetase/ligase" evidence="1">
    <location>
        <begin position="11"/>
        <end position="163"/>
    </location>
</feature>
<protein>
    <recommendedName>
        <fullName evidence="1">AMP-dependent synthetase/ligase domain-containing protein</fullName>
    </recommendedName>
</protein>
<dbReference type="PANTHER" id="PTHR45527:SF1">
    <property type="entry name" value="FATTY ACID SYNTHASE"/>
    <property type="match status" value="1"/>
</dbReference>
<evidence type="ECO:0000313" key="2">
    <source>
        <dbReference type="EMBL" id="KOG45068.1"/>
    </source>
</evidence>
<dbReference type="EMBL" id="LGUT01004572">
    <property type="protein sequence ID" value="KOG45068.1"/>
    <property type="molecule type" value="Genomic_DNA"/>
</dbReference>
<evidence type="ECO:0000313" key="3">
    <source>
        <dbReference type="Proteomes" id="UP000037020"/>
    </source>
</evidence>
<feature type="non-terminal residue" evidence="2">
    <location>
        <position position="1"/>
    </location>
</feature>
<comment type="caution">
    <text evidence="2">The sequence shown here is derived from an EMBL/GenBank/DDBJ whole genome shotgun (WGS) entry which is preliminary data.</text>
</comment>
<dbReference type="InterPro" id="IPR000873">
    <property type="entry name" value="AMP-dep_synth/lig_dom"/>
</dbReference>
<dbReference type="Gene3D" id="3.40.50.12780">
    <property type="entry name" value="N-terminal domain of ligase-like"/>
    <property type="match status" value="1"/>
</dbReference>
<name>A0ABR5IRG3_9ACTN</name>
<dbReference type="Proteomes" id="UP000037020">
    <property type="component" value="Unassembled WGS sequence"/>
</dbReference>
<dbReference type="InterPro" id="IPR042099">
    <property type="entry name" value="ANL_N_sf"/>
</dbReference>
<dbReference type="PANTHER" id="PTHR45527">
    <property type="entry name" value="NONRIBOSOMAL PEPTIDE SYNTHETASE"/>
    <property type="match status" value="1"/>
</dbReference>
<proteinExistence type="predicted"/>
<accession>A0ABR5IRG3</accession>
<dbReference type="SUPFAM" id="SSF56801">
    <property type="entry name" value="Acetyl-CoA synthetase-like"/>
    <property type="match status" value="1"/>
</dbReference>
<organism evidence="2 3">
    <name type="scientific">Streptomyces varsoviensis</name>
    <dbReference type="NCBI Taxonomy" id="67373"/>
    <lineage>
        <taxon>Bacteria</taxon>
        <taxon>Bacillati</taxon>
        <taxon>Actinomycetota</taxon>
        <taxon>Actinomycetes</taxon>
        <taxon>Kitasatosporales</taxon>
        <taxon>Streptomycetaceae</taxon>
        <taxon>Streptomyces</taxon>
    </lineage>
</organism>
<gene>
    <name evidence="2" type="ORF">ADK38_46135</name>
</gene>
<keyword evidence="3" id="KW-1185">Reference proteome</keyword>
<dbReference type="Pfam" id="PF00501">
    <property type="entry name" value="AMP-binding"/>
    <property type="match status" value="1"/>
</dbReference>
<sequence>RSEMCIRDRPSFDAAVSELCVALLSGSCVVLAAADHLLPGAPLAALLAAQRITHATLPPSALARLADDDLPAGMTLTVAGEACPPHLVERFSPGRRMINAYGPTESTVCASMSGPLAGPVVPPMGRPIVNTRLYVLDSALRPAAPGVPGELYIAGDGLARGYHRRPALTAERFVADLYGPAGARMYRTGDLALRRPDGDLEFVGRADSQVKIRGFR</sequence>
<evidence type="ECO:0000259" key="1">
    <source>
        <dbReference type="Pfam" id="PF00501"/>
    </source>
</evidence>
<feature type="non-terminal residue" evidence="2">
    <location>
        <position position="216"/>
    </location>
</feature>
<reference evidence="2 3" key="1">
    <citation type="submission" date="2015-07" db="EMBL/GenBank/DDBJ databases">
        <authorList>
            <person name="Ju K.-S."/>
            <person name="Doroghazi J.R."/>
            <person name="Metcalf W.W."/>
        </authorList>
    </citation>
    <scope>NUCLEOTIDE SEQUENCE [LARGE SCALE GENOMIC DNA]</scope>
    <source>
        <strain evidence="2 3">NRRL B-3589</strain>
    </source>
</reference>